<accession>A0A3P6RWI0</accession>
<dbReference type="AlphaFoldDB" id="A0A3P6RWI0"/>
<evidence type="ECO:0000313" key="3">
    <source>
        <dbReference type="Proteomes" id="UP000271889"/>
    </source>
</evidence>
<feature type="non-terminal residue" evidence="2">
    <location>
        <position position="360"/>
    </location>
</feature>
<feature type="region of interest" description="Disordered" evidence="1">
    <location>
        <begin position="255"/>
        <end position="305"/>
    </location>
</feature>
<evidence type="ECO:0000313" key="2">
    <source>
        <dbReference type="EMBL" id="VDK66146.1"/>
    </source>
</evidence>
<sequence length="360" mass="38473">MRRKFEQPTLRGSDRFFSGNAGERGNVMGRGRSRNFTRGGGEAGKVAERNRSGNFPSRGQGFIVERGRNLNTVEEIRIGGRGGTGIIERGHNENLPARAEETVPGNSSGNLIEGEGEESGRRGKTGLEDRGTIEDIPVTGKGADDRSRPGNFLERAGGAVDGKENSRKPLELERGANRREGESLVGRERSGKFPLRIGESLAEKDPSKNSAKEGLEMKSETGNIVERGHSGNFPGGTDIVAERNRFESLVREQRVGIERNRPGSIIEGGRGGSAAGNDRSENPVGERGAGMERSRLENISGREASVAEAHHIENFADVERSKESAVESQFGNSAGGERLGKTGAKGTIENAAGRSEGKAV</sequence>
<feature type="compositionally biased region" description="Basic and acidic residues" evidence="1">
    <location>
        <begin position="201"/>
        <end position="219"/>
    </location>
</feature>
<name>A0A3P6RWI0_CYLGO</name>
<proteinExistence type="predicted"/>
<organism evidence="2 3">
    <name type="scientific">Cylicostephanus goldi</name>
    <name type="common">Nematode worm</name>
    <dbReference type="NCBI Taxonomy" id="71465"/>
    <lineage>
        <taxon>Eukaryota</taxon>
        <taxon>Metazoa</taxon>
        <taxon>Ecdysozoa</taxon>
        <taxon>Nematoda</taxon>
        <taxon>Chromadorea</taxon>
        <taxon>Rhabditida</taxon>
        <taxon>Rhabditina</taxon>
        <taxon>Rhabditomorpha</taxon>
        <taxon>Strongyloidea</taxon>
        <taxon>Strongylidae</taxon>
        <taxon>Cylicostephanus</taxon>
    </lineage>
</organism>
<feature type="region of interest" description="Disordered" evidence="1">
    <location>
        <begin position="1"/>
        <end position="60"/>
    </location>
</feature>
<feature type="region of interest" description="Disordered" evidence="1">
    <location>
        <begin position="81"/>
        <end position="239"/>
    </location>
</feature>
<evidence type="ECO:0000256" key="1">
    <source>
        <dbReference type="SAM" id="MobiDB-lite"/>
    </source>
</evidence>
<feature type="compositionally biased region" description="Basic and acidic residues" evidence="1">
    <location>
        <begin position="161"/>
        <end position="191"/>
    </location>
</feature>
<feature type="compositionally biased region" description="Basic and acidic residues" evidence="1">
    <location>
        <begin position="118"/>
        <end position="133"/>
    </location>
</feature>
<protein>
    <submittedName>
        <fullName evidence="2">Uncharacterized protein</fullName>
    </submittedName>
</protein>
<dbReference type="Proteomes" id="UP000271889">
    <property type="component" value="Unassembled WGS sequence"/>
</dbReference>
<dbReference type="EMBL" id="UYRV01019524">
    <property type="protein sequence ID" value="VDK66146.1"/>
    <property type="molecule type" value="Genomic_DNA"/>
</dbReference>
<keyword evidence="3" id="KW-1185">Reference proteome</keyword>
<dbReference type="OrthoDB" id="10549410at2759"/>
<feature type="region of interest" description="Disordered" evidence="1">
    <location>
        <begin position="317"/>
        <end position="360"/>
    </location>
</feature>
<gene>
    <name evidence="2" type="ORF">CGOC_LOCUS6138</name>
</gene>
<reference evidence="2 3" key="1">
    <citation type="submission" date="2018-11" db="EMBL/GenBank/DDBJ databases">
        <authorList>
            <consortium name="Pathogen Informatics"/>
        </authorList>
    </citation>
    <scope>NUCLEOTIDE SEQUENCE [LARGE SCALE GENOMIC DNA]</scope>
</reference>